<sequence length="494" mass="53118">MASMVMERPSRLPLARRMHQARTSYMASCTEEKEEIQSAYLDTYIRAGSRANTHGLHRDAPFPPPERPKSVFESSCQNKHTHDNMASDSREDSVTGQRRRSGPARWHPLQGPAQRREEGARPNHGSVEGGGLSSSPPRPPSAAPRVEAWASVGHDGGLRQCATVPPPAAGPAGGAGLGSAGRQLEPRRWTPLQTGREPAALEAQRLLRSSFQVPPVERSSQRAQASRRPAIPAAAIHPGRPGRGTWGAPRLLGIAGAVAGGARVRARALAAPFHSYLNLRSACAAAAALCGSPPPLDWIGFIAPSLVFPLATTACPPKPAHHRRRRSLPSVHPPAPPGHHHDHYCYHYHHHHHARRHHRPKKQQSPAVSSFFPPLVVLSLAVSSCLPRAPFSSPFPSSGPQGAAEPAADDSTVDRRRCTPPGARQFGRVSFGSCLPHTLASPALHRAFLGGERARQIHGPQLDDDAKPPPLGHPSEHPRLDSRMFALASRSPLA</sequence>
<dbReference type="AlphaFoldDB" id="A0A2U3E373"/>
<proteinExistence type="predicted"/>
<gene>
    <name evidence="2" type="ORF">PCL_01342</name>
</gene>
<dbReference type="EMBL" id="LCWV01000013">
    <property type="protein sequence ID" value="PWI68957.1"/>
    <property type="molecule type" value="Genomic_DNA"/>
</dbReference>
<evidence type="ECO:0000256" key="1">
    <source>
        <dbReference type="SAM" id="MobiDB-lite"/>
    </source>
</evidence>
<name>A0A2U3E373_PURLI</name>
<feature type="compositionally biased region" description="Basic and acidic residues" evidence="1">
    <location>
        <begin position="56"/>
        <end position="70"/>
    </location>
</feature>
<organism evidence="2 3">
    <name type="scientific">Purpureocillium lilacinum</name>
    <name type="common">Paecilomyces lilacinus</name>
    <dbReference type="NCBI Taxonomy" id="33203"/>
    <lineage>
        <taxon>Eukaryota</taxon>
        <taxon>Fungi</taxon>
        <taxon>Dikarya</taxon>
        <taxon>Ascomycota</taxon>
        <taxon>Pezizomycotina</taxon>
        <taxon>Sordariomycetes</taxon>
        <taxon>Hypocreomycetidae</taxon>
        <taxon>Hypocreales</taxon>
        <taxon>Ophiocordycipitaceae</taxon>
        <taxon>Purpureocillium</taxon>
    </lineage>
</organism>
<protein>
    <submittedName>
        <fullName evidence="2">Uncharacterized protein</fullName>
    </submittedName>
</protein>
<feature type="region of interest" description="Disordered" evidence="1">
    <location>
        <begin position="54"/>
        <end position="182"/>
    </location>
</feature>
<evidence type="ECO:0000313" key="3">
    <source>
        <dbReference type="Proteomes" id="UP000245956"/>
    </source>
</evidence>
<reference evidence="2 3" key="1">
    <citation type="journal article" date="2016" name="Front. Microbiol.">
        <title>Genome and transcriptome sequences reveal the specific parasitism of the nematophagous Purpureocillium lilacinum 36-1.</title>
        <authorList>
            <person name="Xie J."/>
            <person name="Li S."/>
            <person name="Mo C."/>
            <person name="Xiao X."/>
            <person name="Peng D."/>
            <person name="Wang G."/>
            <person name="Xiao Y."/>
        </authorList>
    </citation>
    <scope>NUCLEOTIDE SEQUENCE [LARGE SCALE GENOMIC DNA]</scope>
    <source>
        <strain evidence="2 3">36-1</strain>
    </source>
</reference>
<accession>A0A2U3E373</accession>
<dbReference type="Proteomes" id="UP000245956">
    <property type="component" value="Unassembled WGS sequence"/>
</dbReference>
<comment type="caution">
    <text evidence="2">The sequence shown here is derived from an EMBL/GenBank/DDBJ whole genome shotgun (WGS) entry which is preliminary data.</text>
</comment>
<feature type="compositionally biased region" description="Basic and acidic residues" evidence="1">
    <location>
        <begin position="80"/>
        <end position="93"/>
    </location>
</feature>
<evidence type="ECO:0000313" key="2">
    <source>
        <dbReference type="EMBL" id="PWI68957.1"/>
    </source>
</evidence>
<feature type="region of interest" description="Disordered" evidence="1">
    <location>
        <begin position="454"/>
        <end position="494"/>
    </location>
</feature>
<feature type="region of interest" description="Disordered" evidence="1">
    <location>
        <begin position="393"/>
        <end position="424"/>
    </location>
</feature>
<feature type="region of interest" description="Disordered" evidence="1">
    <location>
        <begin position="317"/>
        <end position="336"/>
    </location>
</feature>